<dbReference type="GO" id="GO:0051228">
    <property type="term" value="P:mitotic spindle disassembly"/>
    <property type="evidence" value="ECO:0007669"/>
    <property type="project" value="TreeGrafter"/>
</dbReference>
<dbReference type="GO" id="GO:0031593">
    <property type="term" value="F:polyubiquitin modification-dependent protein binding"/>
    <property type="evidence" value="ECO:0007669"/>
    <property type="project" value="TreeGrafter"/>
</dbReference>
<protein>
    <submittedName>
        <fullName evidence="6">P-loop containing nucleoside triphosphate hydrolase protein</fullName>
    </submittedName>
</protein>
<evidence type="ECO:0000259" key="4">
    <source>
        <dbReference type="Pfam" id="PF00004"/>
    </source>
</evidence>
<keyword evidence="7" id="KW-1185">Reference proteome</keyword>
<dbReference type="InterPro" id="IPR027417">
    <property type="entry name" value="P-loop_NTPase"/>
</dbReference>
<dbReference type="GO" id="GO:0005634">
    <property type="term" value="C:nucleus"/>
    <property type="evidence" value="ECO:0007669"/>
    <property type="project" value="TreeGrafter"/>
</dbReference>
<feature type="domain" description="AAA ATPase AAA+ lid" evidence="5">
    <location>
        <begin position="231"/>
        <end position="266"/>
    </location>
</feature>
<dbReference type="PANTHER" id="PTHR23077:SF171">
    <property type="entry name" value="NUCLEAR VALOSIN-CONTAINING PROTEIN-LIKE"/>
    <property type="match status" value="1"/>
</dbReference>
<dbReference type="Pfam" id="PF00004">
    <property type="entry name" value="AAA"/>
    <property type="match status" value="1"/>
</dbReference>
<dbReference type="Pfam" id="PF17862">
    <property type="entry name" value="AAA_lid_3"/>
    <property type="match status" value="2"/>
</dbReference>
<dbReference type="FunFam" id="1.10.8.60:FF:000079">
    <property type="entry name" value="Cell division cycle protein 48 homologue"/>
    <property type="match status" value="1"/>
</dbReference>
<keyword evidence="6" id="KW-0378">Hydrolase</keyword>
<name>A0AAD6RX50_9AGAR</name>
<dbReference type="GO" id="GO:0034098">
    <property type="term" value="C:VCP-NPL4-UFD1 AAA ATPase complex"/>
    <property type="evidence" value="ECO:0007669"/>
    <property type="project" value="TreeGrafter"/>
</dbReference>
<reference evidence="6" key="1">
    <citation type="submission" date="2023-03" db="EMBL/GenBank/DDBJ databases">
        <title>Massive genome expansion in bonnet fungi (Mycena s.s.) driven by repeated elements and novel gene families across ecological guilds.</title>
        <authorList>
            <consortium name="Lawrence Berkeley National Laboratory"/>
            <person name="Harder C.B."/>
            <person name="Miyauchi S."/>
            <person name="Viragh M."/>
            <person name="Kuo A."/>
            <person name="Thoen E."/>
            <person name="Andreopoulos B."/>
            <person name="Lu D."/>
            <person name="Skrede I."/>
            <person name="Drula E."/>
            <person name="Henrissat B."/>
            <person name="Morin E."/>
            <person name="Kohler A."/>
            <person name="Barry K."/>
            <person name="LaButti K."/>
            <person name="Morin E."/>
            <person name="Salamov A."/>
            <person name="Lipzen A."/>
            <person name="Mereny Z."/>
            <person name="Hegedus B."/>
            <person name="Baldrian P."/>
            <person name="Stursova M."/>
            <person name="Weitz H."/>
            <person name="Taylor A."/>
            <person name="Grigoriev I.V."/>
            <person name="Nagy L.G."/>
            <person name="Martin F."/>
            <person name="Kauserud H."/>
        </authorList>
    </citation>
    <scope>NUCLEOTIDE SEQUENCE</scope>
    <source>
        <strain evidence="6">CBHHK200</strain>
    </source>
</reference>
<dbReference type="PANTHER" id="PTHR23077">
    <property type="entry name" value="AAA-FAMILY ATPASE"/>
    <property type="match status" value="1"/>
</dbReference>
<dbReference type="GO" id="GO:0016887">
    <property type="term" value="F:ATP hydrolysis activity"/>
    <property type="evidence" value="ECO:0007669"/>
    <property type="project" value="InterPro"/>
</dbReference>
<organism evidence="6 7">
    <name type="scientific">Mycena alexandri</name>
    <dbReference type="NCBI Taxonomy" id="1745969"/>
    <lineage>
        <taxon>Eukaryota</taxon>
        <taxon>Fungi</taxon>
        <taxon>Dikarya</taxon>
        <taxon>Basidiomycota</taxon>
        <taxon>Agaricomycotina</taxon>
        <taxon>Agaricomycetes</taxon>
        <taxon>Agaricomycetidae</taxon>
        <taxon>Agaricales</taxon>
        <taxon>Marasmiineae</taxon>
        <taxon>Mycenaceae</taxon>
        <taxon>Mycena</taxon>
    </lineage>
</organism>
<dbReference type="GO" id="GO:0030970">
    <property type="term" value="P:retrograde protein transport, ER to cytosol"/>
    <property type="evidence" value="ECO:0007669"/>
    <property type="project" value="TreeGrafter"/>
</dbReference>
<evidence type="ECO:0000256" key="2">
    <source>
        <dbReference type="ARBA" id="ARBA00022741"/>
    </source>
</evidence>
<dbReference type="InterPro" id="IPR041569">
    <property type="entry name" value="AAA_lid_3"/>
</dbReference>
<dbReference type="Gene3D" id="1.10.8.60">
    <property type="match status" value="2"/>
</dbReference>
<feature type="domain" description="AAA ATPase AAA+ lid" evidence="5">
    <location>
        <begin position="122"/>
        <end position="162"/>
    </location>
</feature>
<dbReference type="SUPFAM" id="SSF52540">
    <property type="entry name" value="P-loop containing nucleoside triphosphate hydrolases"/>
    <property type="match status" value="2"/>
</dbReference>
<dbReference type="GO" id="GO:0097352">
    <property type="term" value="P:autophagosome maturation"/>
    <property type="evidence" value="ECO:0007669"/>
    <property type="project" value="TreeGrafter"/>
</dbReference>
<dbReference type="Proteomes" id="UP001218188">
    <property type="component" value="Unassembled WGS sequence"/>
</dbReference>
<comment type="similarity">
    <text evidence="1">Belongs to the AAA ATPase family.</text>
</comment>
<evidence type="ECO:0000313" key="6">
    <source>
        <dbReference type="EMBL" id="KAJ7017071.1"/>
    </source>
</evidence>
<evidence type="ECO:0000256" key="3">
    <source>
        <dbReference type="ARBA" id="ARBA00022840"/>
    </source>
</evidence>
<keyword evidence="3" id="KW-0067">ATP-binding</keyword>
<evidence type="ECO:0000256" key="1">
    <source>
        <dbReference type="ARBA" id="ARBA00006914"/>
    </source>
</evidence>
<dbReference type="EMBL" id="JARJCM010000438">
    <property type="protein sequence ID" value="KAJ7017071.1"/>
    <property type="molecule type" value="Genomic_DNA"/>
</dbReference>
<dbReference type="Gene3D" id="3.40.50.300">
    <property type="entry name" value="P-loop containing nucleotide triphosphate hydrolases"/>
    <property type="match status" value="2"/>
</dbReference>
<feature type="domain" description="ATPase AAA-type core" evidence="4">
    <location>
        <begin position="33"/>
        <end position="89"/>
    </location>
</feature>
<evidence type="ECO:0000313" key="7">
    <source>
        <dbReference type="Proteomes" id="UP001218188"/>
    </source>
</evidence>
<dbReference type="GO" id="GO:0005524">
    <property type="term" value="F:ATP binding"/>
    <property type="evidence" value="ECO:0007669"/>
    <property type="project" value="UniProtKB-KW"/>
</dbReference>
<dbReference type="GO" id="GO:0005829">
    <property type="term" value="C:cytosol"/>
    <property type="evidence" value="ECO:0007669"/>
    <property type="project" value="TreeGrafter"/>
</dbReference>
<dbReference type="InterPro" id="IPR003959">
    <property type="entry name" value="ATPase_AAA_core"/>
</dbReference>
<comment type="caution">
    <text evidence="6">The sequence shown here is derived from an EMBL/GenBank/DDBJ whole genome shotgun (WGS) entry which is preliminary data.</text>
</comment>
<accession>A0AAD6RX50</accession>
<gene>
    <name evidence="6" type="ORF">C8F04DRAFT_1280132</name>
</gene>
<proteinExistence type="inferred from homology"/>
<dbReference type="AlphaFoldDB" id="A0AAD6RX50"/>
<dbReference type="InterPro" id="IPR050168">
    <property type="entry name" value="AAA_ATPase_domain"/>
</dbReference>
<sequence length="274" mass="30304">MAPAAPTPRGDCDCGVTACHRRCTDAGEPVFRAHRLRKAFEEAEKNWPAIIFINELDSIAPKREKTNGEVERRVVSQLLPLMDSLKARSNVFDCEVDIGIPDPIGRLEILRIHTKNMKLGEDVDLEQIAADTHGYVGSDVASLCSEAAMQQIREKMDLINLDEDTIDAEDDVSGLEKVKQELQETVQYPFDSALLRPGRLDQLIYIPLPDEASWLDILWACLKKSPVSAEVNLDFLAKSTHGYSGADLTEICQRAAKLAIRESIEADMGEDGAG</sequence>
<keyword evidence="2" id="KW-0547">Nucleotide-binding</keyword>
<evidence type="ECO:0000259" key="5">
    <source>
        <dbReference type="Pfam" id="PF17862"/>
    </source>
</evidence>